<accession>A0AA39TWR4</accession>
<proteinExistence type="predicted"/>
<protein>
    <submittedName>
        <fullName evidence="1">Uncharacterized protein</fullName>
    </submittedName>
</protein>
<sequence length="366" mass="41438">MSLIPMVSQNQIASYLDGLHDFSCSDCTPPAEHGSGTEPLMVDIENDIDQLNPANSDHPCNFSGLIYRSDSIAVTEPEVAGQVELMAAAIESGNKQRDRTLGLIGQVIAKFDQNLMWLHSRVDDFDENIVLLGRKLVKSINLEEDLGCLHDCVSKVEGEGEQCDMMFRAIQEAVQVFKGELDGHITWTQLLEEEIRKGHVEQNLVNQKSEHRFRVHGQLAIAGLRLVKELCLIVFSLVEGHMQQENALKKMFAEQTFHQSVMREYTLHSMAIQRFLEREREKTDQLKKQVRSHAQGMAEMSQFVKDQLMDPHEAFLQSNDHSHCFQCSAQLDSLTEIVTALIFRHSGDGNKDIVNGGYGLMVWQRF</sequence>
<dbReference type="EMBL" id="JAUEPR010000068">
    <property type="protein sequence ID" value="KAK0468703.1"/>
    <property type="molecule type" value="Genomic_DNA"/>
</dbReference>
<evidence type="ECO:0000313" key="2">
    <source>
        <dbReference type="Proteomes" id="UP001175227"/>
    </source>
</evidence>
<comment type="caution">
    <text evidence="1">The sequence shown here is derived from an EMBL/GenBank/DDBJ whole genome shotgun (WGS) entry which is preliminary data.</text>
</comment>
<name>A0AA39TWR4_9AGAR</name>
<keyword evidence="2" id="KW-1185">Reference proteome</keyword>
<gene>
    <name evidence="1" type="ORF">IW261DRAFT_1573556</name>
</gene>
<dbReference type="Proteomes" id="UP001175227">
    <property type="component" value="Unassembled WGS sequence"/>
</dbReference>
<reference evidence="1" key="1">
    <citation type="submission" date="2023-06" db="EMBL/GenBank/DDBJ databases">
        <authorList>
            <consortium name="Lawrence Berkeley National Laboratory"/>
            <person name="Ahrendt S."/>
            <person name="Sahu N."/>
            <person name="Indic B."/>
            <person name="Wong-Bajracharya J."/>
            <person name="Merenyi Z."/>
            <person name="Ke H.-M."/>
            <person name="Monk M."/>
            <person name="Kocsube S."/>
            <person name="Drula E."/>
            <person name="Lipzen A."/>
            <person name="Balint B."/>
            <person name="Henrissat B."/>
            <person name="Andreopoulos B."/>
            <person name="Martin F.M."/>
            <person name="Harder C.B."/>
            <person name="Rigling D."/>
            <person name="Ford K.L."/>
            <person name="Foster G.D."/>
            <person name="Pangilinan J."/>
            <person name="Papanicolaou A."/>
            <person name="Barry K."/>
            <person name="LaButti K."/>
            <person name="Viragh M."/>
            <person name="Koriabine M."/>
            <person name="Yan M."/>
            <person name="Riley R."/>
            <person name="Champramary S."/>
            <person name="Plett K.L."/>
            <person name="Tsai I.J."/>
            <person name="Slot J."/>
            <person name="Sipos G."/>
            <person name="Plett J."/>
            <person name="Nagy L.G."/>
            <person name="Grigoriev I.V."/>
        </authorList>
    </citation>
    <scope>NUCLEOTIDE SEQUENCE</scope>
    <source>
        <strain evidence="1">ICMP 16352</strain>
    </source>
</reference>
<dbReference type="AlphaFoldDB" id="A0AA39TWR4"/>
<evidence type="ECO:0000313" key="1">
    <source>
        <dbReference type="EMBL" id="KAK0468703.1"/>
    </source>
</evidence>
<organism evidence="1 2">
    <name type="scientific">Armillaria novae-zelandiae</name>
    <dbReference type="NCBI Taxonomy" id="153914"/>
    <lineage>
        <taxon>Eukaryota</taxon>
        <taxon>Fungi</taxon>
        <taxon>Dikarya</taxon>
        <taxon>Basidiomycota</taxon>
        <taxon>Agaricomycotina</taxon>
        <taxon>Agaricomycetes</taxon>
        <taxon>Agaricomycetidae</taxon>
        <taxon>Agaricales</taxon>
        <taxon>Marasmiineae</taxon>
        <taxon>Physalacriaceae</taxon>
        <taxon>Armillaria</taxon>
    </lineage>
</organism>